<dbReference type="InterPro" id="IPR050683">
    <property type="entry name" value="Bact_Polysacc_Export_ATP-bd"/>
</dbReference>
<organism evidence="1">
    <name type="scientific">marine sediment metagenome</name>
    <dbReference type="NCBI Taxonomy" id="412755"/>
    <lineage>
        <taxon>unclassified sequences</taxon>
        <taxon>metagenomes</taxon>
        <taxon>ecological metagenomes</taxon>
    </lineage>
</organism>
<dbReference type="InterPro" id="IPR027417">
    <property type="entry name" value="P-loop_NTPase"/>
</dbReference>
<dbReference type="PANTHER" id="PTHR46743:SF2">
    <property type="entry name" value="TEICHOIC ACIDS EXPORT ATP-BINDING PROTEIN TAGH"/>
    <property type="match status" value="1"/>
</dbReference>
<feature type="non-terminal residue" evidence="1">
    <location>
        <position position="230"/>
    </location>
</feature>
<sequence>VAAHLEPEILLIDEVLAVGDAEFQKKCLNKMQSVGQEGRTVLFVSHNIPAVTRLCSRAILLNHSMIIDDGPSAKVVKNYLTSDVGVPAAREWSNVPTAPSGEFTRIRAVRVKTENGEGIDTIDIRRSFGIEMLWEVIKSGHDLSPHFSFNNESGDLVFVTIDLDYEWRGKIRPLGRFRSTAWVPGNLLAEGLLYVDCFLYDNTLNVPDCSEKPAISFQIVDTCEGDSARG</sequence>
<protein>
    <recommendedName>
        <fullName evidence="2">Wzt C-terminal domain-containing protein</fullName>
    </recommendedName>
</protein>
<evidence type="ECO:0000313" key="1">
    <source>
        <dbReference type="EMBL" id="GAG44612.1"/>
    </source>
</evidence>
<comment type="caution">
    <text evidence="1">The sequence shown here is derived from an EMBL/GenBank/DDBJ whole genome shotgun (WGS) entry which is preliminary data.</text>
</comment>
<reference evidence="1" key="1">
    <citation type="journal article" date="2014" name="Front. Microbiol.">
        <title>High frequency of phylogenetically diverse reductive dehalogenase-homologous genes in deep subseafloor sedimentary metagenomes.</title>
        <authorList>
            <person name="Kawai M."/>
            <person name="Futagami T."/>
            <person name="Toyoda A."/>
            <person name="Takaki Y."/>
            <person name="Nishi S."/>
            <person name="Hori S."/>
            <person name="Arai W."/>
            <person name="Tsubouchi T."/>
            <person name="Morono Y."/>
            <person name="Uchiyama I."/>
            <person name="Ito T."/>
            <person name="Fujiyama A."/>
            <person name="Inagaki F."/>
            <person name="Takami H."/>
        </authorList>
    </citation>
    <scope>NUCLEOTIDE SEQUENCE</scope>
    <source>
        <strain evidence="1">Expedition CK06-06</strain>
    </source>
</reference>
<gene>
    <name evidence="1" type="ORF">S01H1_78284</name>
</gene>
<dbReference type="PANTHER" id="PTHR46743">
    <property type="entry name" value="TEICHOIC ACIDS EXPORT ATP-BINDING PROTEIN TAGH"/>
    <property type="match status" value="1"/>
</dbReference>
<dbReference type="Gene3D" id="3.40.50.300">
    <property type="entry name" value="P-loop containing nucleotide triphosphate hydrolases"/>
    <property type="match status" value="1"/>
</dbReference>
<dbReference type="AlphaFoldDB" id="X0YBE9"/>
<feature type="non-terminal residue" evidence="1">
    <location>
        <position position="1"/>
    </location>
</feature>
<name>X0YBE9_9ZZZZ</name>
<proteinExistence type="predicted"/>
<accession>X0YBE9</accession>
<dbReference type="SUPFAM" id="SSF52540">
    <property type="entry name" value="P-loop containing nucleoside triphosphate hydrolases"/>
    <property type="match status" value="1"/>
</dbReference>
<evidence type="ECO:0008006" key="2">
    <source>
        <dbReference type="Google" id="ProtNLM"/>
    </source>
</evidence>
<dbReference type="EMBL" id="BARS01052675">
    <property type="protein sequence ID" value="GAG44612.1"/>
    <property type="molecule type" value="Genomic_DNA"/>
</dbReference>